<feature type="domain" description="Gfo/Idh/MocA-like oxidoreductase N-terminal" evidence="1">
    <location>
        <begin position="37"/>
        <end position="94"/>
    </location>
</feature>
<accession>A0A6J5LA90</accession>
<dbReference type="InterPro" id="IPR036291">
    <property type="entry name" value="NAD(P)-bd_dom_sf"/>
</dbReference>
<evidence type="ECO:0000259" key="1">
    <source>
        <dbReference type="Pfam" id="PF01408"/>
    </source>
</evidence>
<dbReference type="InterPro" id="IPR000683">
    <property type="entry name" value="Gfo/Idh/MocA-like_OxRdtase_N"/>
</dbReference>
<reference evidence="2" key="1">
    <citation type="submission" date="2020-04" db="EMBL/GenBank/DDBJ databases">
        <authorList>
            <person name="Chiriac C."/>
            <person name="Salcher M."/>
            <person name="Ghai R."/>
            <person name="Kavagutti S V."/>
        </authorList>
    </citation>
    <scope>NUCLEOTIDE SEQUENCE</scope>
</reference>
<name>A0A6J5LA90_9CAUD</name>
<dbReference type="SUPFAM" id="SSF55347">
    <property type="entry name" value="Glyceraldehyde-3-phosphate dehydrogenase-like, C-terminal domain"/>
    <property type="match status" value="1"/>
</dbReference>
<sequence>MHSLVIGMGIGSLYAKVLREAGHIVTTVDTNPAVGADYATVDAALAAKNMYDTVHICTPNFTHYELANKVATQARIVFVEKPGVETAEQWEDLVLTHICTRFMLVKNNQHRENIDTLISLARSSTNVKLHWINKNRVPHAGSWFTTASQAFGGVSRDLLPHLLSFVSYFEPNFEDLGIIRMEKQQRWQLSDLTNTEYGTVNQNGTYNVDDFAMIAFNSEDNSRRFELVADWRSNVTDDRSIEFVGTTGSIKFQLGLCPEPAYIAMIETAFRNLNNDAYWDGQFAQDMWIHRTMEII</sequence>
<protein>
    <submittedName>
        <fullName evidence="2">MviM Predicted dehydrogenases and related proteins</fullName>
    </submittedName>
</protein>
<dbReference type="Pfam" id="PF01408">
    <property type="entry name" value="GFO_IDH_MocA"/>
    <property type="match status" value="1"/>
</dbReference>
<dbReference type="Gene3D" id="3.30.360.10">
    <property type="entry name" value="Dihydrodipicolinate Reductase, domain 2"/>
    <property type="match status" value="1"/>
</dbReference>
<dbReference type="GO" id="GO:0000166">
    <property type="term" value="F:nucleotide binding"/>
    <property type="evidence" value="ECO:0007669"/>
    <property type="project" value="InterPro"/>
</dbReference>
<gene>
    <name evidence="2" type="ORF">UFOVP116_321</name>
</gene>
<proteinExistence type="predicted"/>
<organism evidence="2">
    <name type="scientific">uncultured Caudovirales phage</name>
    <dbReference type="NCBI Taxonomy" id="2100421"/>
    <lineage>
        <taxon>Viruses</taxon>
        <taxon>Duplodnaviria</taxon>
        <taxon>Heunggongvirae</taxon>
        <taxon>Uroviricota</taxon>
        <taxon>Caudoviricetes</taxon>
        <taxon>Peduoviridae</taxon>
        <taxon>Maltschvirus</taxon>
        <taxon>Maltschvirus maltsch</taxon>
    </lineage>
</organism>
<dbReference type="Gene3D" id="3.40.50.720">
    <property type="entry name" value="NAD(P)-binding Rossmann-like Domain"/>
    <property type="match status" value="1"/>
</dbReference>
<evidence type="ECO:0000313" key="2">
    <source>
        <dbReference type="EMBL" id="CAB4130203.1"/>
    </source>
</evidence>
<dbReference type="EMBL" id="LR796237">
    <property type="protein sequence ID" value="CAB4130203.1"/>
    <property type="molecule type" value="Genomic_DNA"/>
</dbReference>
<dbReference type="SUPFAM" id="SSF51735">
    <property type="entry name" value="NAD(P)-binding Rossmann-fold domains"/>
    <property type="match status" value="1"/>
</dbReference>